<dbReference type="Proteomes" id="UP000639859">
    <property type="component" value="Unassembled WGS sequence"/>
</dbReference>
<organism evidence="2 3">
    <name type="scientific">Caulobacter hibisci</name>
    <dbReference type="NCBI Taxonomy" id="2035993"/>
    <lineage>
        <taxon>Bacteria</taxon>
        <taxon>Pseudomonadati</taxon>
        <taxon>Pseudomonadota</taxon>
        <taxon>Alphaproteobacteria</taxon>
        <taxon>Caulobacterales</taxon>
        <taxon>Caulobacteraceae</taxon>
        <taxon>Caulobacter</taxon>
    </lineage>
</organism>
<evidence type="ECO:0000313" key="3">
    <source>
        <dbReference type="Proteomes" id="UP000639859"/>
    </source>
</evidence>
<protein>
    <submittedName>
        <fullName evidence="2">Uncharacterized protein</fullName>
    </submittedName>
</protein>
<keyword evidence="1" id="KW-1133">Transmembrane helix</keyword>
<evidence type="ECO:0000313" key="2">
    <source>
        <dbReference type="EMBL" id="MBI1686510.1"/>
    </source>
</evidence>
<accession>A0ABS0T3Q4</accession>
<dbReference type="EMBL" id="JADWOX010000023">
    <property type="protein sequence ID" value="MBI1686510.1"/>
    <property type="molecule type" value="Genomic_DNA"/>
</dbReference>
<keyword evidence="3" id="KW-1185">Reference proteome</keyword>
<feature type="transmembrane region" description="Helical" evidence="1">
    <location>
        <begin position="122"/>
        <end position="144"/>
    </location>
</feature>
<keyword evidence="1" id="KW-0812">Transmembrane</keyword>
<evidence type="ECO:0000256" key="1">
    <source>
        <dbReference type="SAM" id="Phobius"/>
    </source>
</evidence>
<sequence length="175" mass="19188">MNRAKATDSVAWRFRTPFPPEAARERLEAAVGGPDETRIGEVIGQVGLDWARIYRCERQGYAPIPLRMDWVADGEGTLVTCRMRSPSKRFPQGLAIGIAIIAAFSAWLVFGPLARDAGGLTAVHVILFGLWCLFLGGWGLYAVVFSNYAYRDERLLLIAHAQQALEGGPVEEVGV</sequence>
<dbReference type="RefSeq" id="WP_198578399.1">
    <property type="nucleotide sequence ID" value="NZ_JADWOX010000023.1"/>
</dbReference>
<gene>
    <name evidence="2" type="ORF">I4Q42_22825</name>
</gene>
<reference evidence="2 3" key="1">
    <citation type="submission" date="2020-11" db="EMBL/GenBank/DDBJ databases">
        <title>genome sequence of strain KACC 18849.</title>
        <authorList>
            <person name="Gao J."/>
            <person name="Zhang X."/>
        </authorList>
    </citation>
    <scope>NUCLEOTIDE SEQUENCE [LARGE SCALE GENOMIC DNA]</scope>
    <source>
        <strain evidence="2 3">KACC 18849</strain>
    </source>
</reference>
<comment type="caution">
    <text evidence="2">The sequence shown here is derived from an EMBL/GenBank/DDBJ whole genome shotgun (WGS) entry which is preliminary data.</text>
</comment>
<name>A0ABS0T3Q4_9CAUL</name>
<keyword evidence="1" id="KW-0472">Membrane</keyword>
<feature type="transmembrane region" description="Helical" evidence="1">
    <location>
        <begin position="92"/>
        <end position="110"/>
    </location>
</feature>
<proteinExistence type="predicted"/>